<dbReference type="InterPro" id="IPR015943">
    <property type="entry name" value="WD40/YVTN_repeat-like_dom_sf"/>
</dbReference>
<dbReference type="SMART" id="SM00564">
    <property type="entry name" value="PQQ"/>
    <property type="match status" value="5"/>
</dbReference>
<feature type="domain" description="Pyrrolo-quinoline quinone repeat" evidence="1">
    <location>
        <begin position="508"/>
        <end position="616"/>
    </location>
</feature>
<reference evidence="2 3" key="1">
    <citation type="submission" date="2021-03" db="EMBL/GenBank/DDBJ databases">
        <title>Sequencing the genomes of 1000 actinobacteria strains.</title>
        <authorList>
            <person name="Klenk H.-P."/>
        </authorList>
    </citation>
    <scope>NUCLEOTIDE SEQUENCE [LARGE SCALE GENOMIC DNA]</scope>
    <source>
        <strain evidence="2 3">DSM 18824</strain>
    </source>
</reference>
<dbReference type="InterPro" id="IPR018391">
    <property type="entry name" value="PQQ_b-propeller_rpt"/>
</dbReference>
<dbReference type="InterPro" id="IPR006311">
    <property type="entry name" value="TAT_signal"/>
</dbReference>
<dbReference type="RefSeq" id="WP_209698715.1">
    <property type="nucleotide sequence ID" value="NZ_BAAAVU010000023.1"/>
</dbReference>
<dbReference type="EMBL" id="JAGINT010000002">
    <property type="protein sequence ID" value="MBP2356155.1"/>
    <property type="molecule type" value="Genomic_DNA"/>
</dbReference>
<comment type="caution">
    <text evidence="2">The sequence shown here is derived from an EMBL/GenBank/DDBJ whole genome shotgun (WGS) entry which is preliminary data.</text>
</comment>
<dbReference type="Proteomes" id="UP000755585">
    <property type="component" value="Unassembled WGS sequence"/>
</dbReference>
<dbReference type="Gene3D" id="2.130.10.10">
    <property type="entry name" value="YVTN repeat-like/Quinoprotein amine dehydrogenase"/>
    <property type="match status" value="2"/>
</dbReference>
<evidence type="ECO:0000259" key="1">
    <source>
        <dbReference type="Pfam" id="PF13360"/>
    </source>
</evidence>
<dbReference type="InterPro" id="IPR002372">
    <property type="entry name" value="PQQ_rpt_dom"/>
</dbReference>
<gene>
    <name evidence="2" type="ORF">JOF29_007265</name>
</gene>
<dbReference type="Pfam" id="PF13360">
    <property type="entry name" value="PQQ_2"/>
    <property type="match status" value="1"/>
</dbReference>
<proteinExistence type="predicted"/>
<dbReference type="SUPFAM" id="SSF63825">
    <property type="entry name" value="YWTD domain"/>
    <property type="match status" value="1"/>
</dbReference>
<keyword evidence="3" id="KW-1185">Reference proteome</keyword>
<dbReference type="InterPro" id="IPR011044">
    <property type="entry name" value="Quino_amine_DH_bsu"/>
</dbReference>
<organism evidence="2 3">
    <name type="scientific">Kribbella aluminosa</name>
    <dbReference type="NCBI Taxonomy" id="416017"/>
    <lineage>
        <taxon>Bacteria</taxon>
        <taxon>Bacillati</taxon>
        <taxon>Actinomycetota</taxon>
        <taxon>Actinomycetes</taxon>
        <taxon>Propionibacteriales</taxon>
        <taxon>Kribbellaceae</taxon>
        <taxon>Kribbella</taxon>
    </lineage>
</organism>
<accession>A0ABS4UWZ4</accession>
<evidence type="ECO:0000313" key="2">
    <source>
        <dbReference type="EMBL" id="MBP2356155.1"/>
    </source>
</evidence>
<dbReference type="SUPFAM" id="SSF50969">
    <property type="entry name" value="YVTN repeat-like/Quinoprotein amine dehydrogenase"/>
    <property type="match status" value="1"/>
</dbReference>
<name>A0ABS4UWZ4_9ACTN</name>
<evidence type="ECO:0000313" key="3">
    <source>
        <dbReference type="Proteomes" id="UP000755585"/>
    </source>
</evidence>
<sequence length="665" mass="68953">MNDSSSITRRRALQLAAAAAVAAGTTVTAGGPARAVGQRESTEVTDLGPGVSKFALMSGVLVGDTFYIGSRNLDPPHVIGYHLPTRKVVSRADLTSGYSIQALAADPSGRYLYAGVLQDAAGPPNLHRIDLTDPGTAQPVGRTGERDIRDLAVAPDGVVYAVGGDGGTIAPALWEYDPATGLVRSLGVPDANATLAQAVAATDATVFFGAGSILAGGGGASHATLFALDRATGSFTSVLPAAFATAVSVTDLQVLGDRLAVGLKGPGKSVLMMLGNLSSYETIPRTGILFQASGDTIYFANNPNVYAYSTVTKKVTTVQDGQDLGTTWGLGVHDGTVVSVSDYGFVATIDPVARSVSFTDLGEAGAPADPQLAMGIEAGAGYAYVGGTGVVARHALDSGAVVNLQLPGEAKDGVVVDGVLFTGQYNNQGLWSYDPAGAGPARVAGFPTGQNRPLDVCWDAVNRLVLVGVQSDTNAGGCFAAYDVALRQVRTWVNPIDSLQMVRAVATRNGLAFLGGDNIYAGGPRSTVVAFDPLTGTEQWRLDPGAPYGIAALAVQSHYLYCLHRQASGLTVIDLETRSVVHRTDLSAVCTDFGALVTNRGVVYGVSDTTVFQIDPSSFAVRVVVADINGGWYSGPHITNDEQGMLYTMRDRNLVRINDRAPAAR</sequence>
<protein>
    <recommendedName>
        <fullName evidence="1">Pyrrolo-quinoline quinone repeat domain-containing protein</fullName>
    </recommendedName>
</protein>
<dbReference type="PROSITE" id="PS51318">
    <property type="entry name" value="TAT"/>
    <property type="match status" value="1"/>
</dbReference>